<dbReference type="Proteomes" id="UP000644020">
    <property type="component" value="Unassembled WGS sequence"/>
</dbReference>
<reference evidence="1" key="2">
    <citation type="submission" date="2020-09" db="EMBL/GenBank/DDBJ databases">
        <authorList>
            <person name="Sun Q."/>
            <person name="Ohkuma M."/>
        </authorList>
    </citation>
    <scope>NUCLEOTIDE SEQUENCE</scope>
    <source>
        <strain evidence="1">JCM 4518</strain>
    </source>
</reference>
<dbReference type="EMBL" id="BMUL01000001">
    <property type="protein sequence ID" value="GHA64909.1"/>
    <property type="molecule type" value="Genomic_DNA"/>
</dbReference>
<comment type="caution">
    <text evidence="1">The sequence shown here is derived from an EMBL/GenBank/DDBJ whole genome shotgun (WGS) entry which is preliminary data.</text>
</comment>
<organism evidence="1 2">
    <name type="scientific">Streptomyces termitum</name>
    <dbReference type="NCBI Taxonomy" id="67368"/>
    <lineage>
        <taxon>Bacteria</taxon>
        <taxon>Bacillati</taxon>
        <taxon>Actinomycetota</taxon>
        <taxon>Actinomycetes</taxon>
        <taxon>Kitasatosporales</taxon>
        <taxon>Streptomycetaceae</taxon>
        <taxon>Streptomyces</taxon>
    </lineage>
</organism>
<proteinExistence type="predicted"/>
<evidence type="ECO:0000313" key="2">
    <source>
        <dbReference type="Proteomes" id="UP000644020"/>
    </source>
</evidence>
<sequence length="53" mass="5341">MSDPGAAALVLVVRIVHIARLDPSRTVDIAGDIAADIAADIDEAVSALGSVQT</sequence>
<keyword evidence="2" id="KW-1185">Reference proteome</keyword>
<dbReference type="AlphaFoldDB" id="A0A918W3W3"/>
<evidence type="ECO:0000313" key="1">
    <source>
        <dbReference type="EMBL" id="GHA64909.1"/>
    </source>
</evidence>
<name>A0A918W3W3_9ACTN</name>
<gene>
    <name evidence="1" type="ORF">GCM10010305_03130</name>
</gene>
<reference evidence="1" key="1">
    <citation type="journal article" date="2014" name="Int. J. Syst. Evol. Microbiol.">
        <title>Complete genome sequence of Corynebacterium casei LMG S-19264T (=DSM 44701T), isolated from a smear-ripened cheese.</title>
        <authorList>
            <consortium name="US DOE Joint Genome Institute (JGI-PGF)"/>
            <person name="Walter F."/>
            <person name="Albersmeier A."/>
            <person name="Kalinowski J."/>
            <person name="Ruckert C."/>
        </authorList>
    </citation>
    <scope>NUCLEOTIDE SEQUENCE</scope>
    <source>
        <strain evidence="1">JCM 4518</strain>
    </source>
</reference>
<accession>A0A918W3W3</accession>
<protein>
    <submittedName>
        <fullName evidence="1">Uncharacterized protein</fullName>
    </submittedName>
</protein>